<evidence type="ECO:0000313" key="4">
    <source>
        <dbReference type="EMBL" id="CAF3765437.1"/>
    </source>
</evidence>
<evidence type="ECO:0000256" key="1">
    <source>
        <dbReference type="SAM" id="MobiDB-lite"/>
    </source>
</evidence>
<dbReference type="EMBL" id="CAJNOQ010007124">
    <property type="protein sequence ID" value="CAF1158669.1"/>
    <property type="molecule type" value="Genomic_DNA"/>
</dbReference>
<dbReference type="Proteomes" id="UP000663829">
    <property type="component" value="Unassembled WGS sequence"/>
</dbReference>
<name>A0A814TIK7_9BILA</name>
<evidence type="ECO:0000313" key="2">
    <source>
        <dbReference type="EMBL" id="CAF0995733.1"/>
    </source>
</evidence>
<evidence type="ECO:0000313" key="5">
    <source>
        <dbReference type="EMBL" id="CAF3922060.1"/>
    </source>
</evidence>
<dbReference type="Proteomes" id="UP000681722">
    <property type="component" value="Unassembled WGS sequence"/>
</dbReference>
<evidence type="ECO:0000313" key="6">
    <source>
        <dbReference type="Proteomes" id="UP000663829"/>
    </source>
</evidence>
<protein>
    <recommendedName>
        <fullName evidence="7">Gag-like protein</fullName>
    </recommendedName>
</protein>
<dbReference type="EMBL" id="CAJOBA010006180">
    <property type="protein sequence ID" value="CAF3765437.1"/>
    <property type="molecule type" value="Genomic_DNA"/>
</dbReference>
<reference evidence="3" key="1">
    <citation type="submission" date="2021-02" db="EMBL/GenBank/DDBJ databases">
        <authorList>
            <person name="Nowell W R."/>
        </authorList>
    </citation>
    <scope>NUCLEOTIDE SEQUENCE</scope>
</reference>
<accession>A0A814TIK7</accession>
<evidence type="ECO:0000313" key="3">
    <source>
        <dbReference type="EMBL" id="CAF1158669.1"/>
    </source>
</evidence>
<proteinExistence type="predicted"/>
<comment type="caution">
    <text evidence="3">The sequence shown here is derived from an EMBL/GenBank/DDBJ whole genome shotgun (WGS) entry which is preliminary data.</text>
</comment>
<dbReference type="AlphaFoldDB" id="A0A814TIK7"/>
<feature type="compositionally biased region" description="Basic and acidic residues" evidence="1">
    <location>
        <begin position="132"/>
        <end position="141"/>
    </location>
</feature>
<dbReference type="Proteomes" id="UP000682733">
    <property type="component" value="Unassembled WGS sequence"/>
</dbReference>
<organism evidence="3 6">
    <name type="scientific">Didymodactylos carnosus</name>
    <dbReference type="NCBI Taxonomy" id="1234261"/>
    <lineage>
        <taxon>Eukaryota</taxon>
        <taxon>Metazoa</taxon>
        <taxon>Spiralia</taxon>
        <taxon>Gnathifera</taxon>
        <taxon>Rotifera</taxon>
        <taxon>Eurotatoria</taxon>
        <taxon>Bdelloidea</taxon>
        <taxon>Philodinida</taxon>
        <taxon>Philodinidae</taxon>
        <taxon>Didymodactylos</taxon>
    </lineage>
</organism>
<feature type="compositionally biased region" description="Low complexity" evidence="1">
    <location>
        <begin position="51"/>
        <end position="70"/>
    </location>
</feature>
<feature type="compositionally biased region" description="Low complexity" evidence="1">
    <location>
        <begin position="112"/>
        <end position="131"/>
    </location>
</feature>
<keyword evidence="6" id="KW-1185">Reference proteome</keyword>
<gene>
    <name evidence="3" type="ORF">GPM918_LOCUS21560</name>
    <name evidence="2" type="ORF">OVA965_LOCUS14301</name>
    <name evidence="5" type="ORF">SRO942_LOCUS21557</name>
    <name evidence="4" type="ORF">TMI583_LOCUS14304</name>
</gene>
<dbReference type="Proteomes" id="UP000677228">
    <property type="component" value="Unassembled WGS sequence"/>
</dbReference>
<dbReference type="EMBL" id="CAJNOK010006173">
    <property type="protein sequence ID" value="CAF0995733.1"/>
    <property type="molecule type" value="Genomic_DNA"/>
</dbReference>
<feature type="region of interest" description="Disordered" evidence="1">
    <location>
        <begin position="51"/>
        <end position="141"/>
    </location>
</feature>
<dbReference type="OrthoDB" id="10013485at2759"/>
<sequence>MQNSQQQPNLNSNMPYDTETLVNYIRTNPRYALGVHQQLLENQQTQASINSASSSLALQQRPQQTSTPSSKRVLDNSSSGGRQQNKRVFHNRVLPSNNGMNTSLSNGYPSEQPAQLQRPQPQPQQQTTQEQNSRRIPFDQLKRAVSSNLPRFFIEYDDSTPHEDLPSDTMAANLLEQHFVQNGYNISFSFVAHIGNKLKVGVNNKENYAQLISADVWPDKIGNVNIKVVKPSYVPDAFAIVVRFVDCQYDEETVKTEILRNFHSAENIRKINYAFERRANDFRFNVKDLREYNSALHRGRISIGNSLCIITPFKVGNRMTFCTKCWCLGHLQNNCQATSPRCRLCLEDLAGSDNIHSCSTGPKCAQCNEDHHSLDSRCDKIKEYRAELKQEVNRALQGGRLQRFEPLESPTPTFQLRQGQLPQLPLPINSHPAPWSRANAATFIPPLTTTTTNNSTADLNQTLLKINENLLAMRNSSERIEERLGNI</sequence>
<dbReference type="EMBL" id="CAJOBC010007123">
    <property type="protein sequence ID" value="CAF3922060.1"/>
    <property type="molecule type" value="Genomic_DNA"/>
</dbReference>
<feature type="compositionally biased region" description="Polar residues" evidence="1">
    <location>
        <begin position="94"/>
        <end position="109"/>
    </location>
</feature>
<evidence type="ECO:0008006" key="7">
    <source>
        <dbReference type="Google" id="ProtNLM"/>
    </source>
</evidence>